<evidence type="ECO:0000256" key="1">
    <source>
        <dbReference type="SAM" id="Phobius"/>
    </source>
</evidence>
<dbReference type="Proteomes" id="UP000005019">
    <property type="component" value="Unassembled WGS sequence"/>
</dbReference>
<feature type="transmembrane region" description="Helical" evidence="1">
    <location>
        <begin position="20"/>
        <end position="38"/>
    </location>
</feature>
<dbReference type="OrthoDB" id="8556356at2"/>
<feature type="transmembrane region" description="Helical" evidence="1">
    <location>
        <begin position="403"/>
        <end position="421"/>
    </location>
</feature>
<feature type="transmembrane region" description="Helical" evidence="1">
    <location>
        <begin position="223"/>
        <end position="243"/>
    </location>
</feature>
<proteinExistence type="predicted"/>
<dbReference type="RefSeq" id="WP_008061027.1">
    <property type="nucleotide sequence ID" value="NZ_AFHG01000045.1"/>
</dbReference>
<keyword evidence="3" id="KW-1185">Reference proteome</keyword>
<dbReference type="STRING" id="1000565.METUNv1_01863"/>
<dbReference type="EMBL" id="AFHG01000045">
    <property type="protein sequence ID" value="EGK71838.1"/>
    <property type="molecule type" value="Genomic_DNA"/>
</dbReference>
<protein>
    <recommendedName>
        <fullName evidence="4">Glycosyltransferase RgtA/B/C/D-like domain-containing protein</fullName>
    </recommendedName>
</protein>
<feature type="transmembrane region" description="Helical" evidence="1">
    <location>
        <begin position="360"/>
        <end position="382"/>
    </location>
</feature>
<organism evidence="2 3">
    <name type="scientific">Methyloversatilis universalis (strain ATCC BAA-1314 / DSM 25237 / JCM 13912 / CCUG 52030 / FAM5)</name>
    <dbReference type="NCBI Taxonomy" id="1000565"/>
    <lineage>
        <taxon>Bacteria</taxon>
        <taxon>Pseudomonadati</taxon>
        <taxon>Pseudomonadota</taxon>
        <taxon>Betaproteobacteria</taxon>
        <taxon>Nitrosomonadales</taxon>
        <taxon>Sterolibacteriaceae</taxon>
        <taxon>Methyloversatilis</taxon>
    </lineage>
</organism>
<reference evidence="2 3" key="1">
    <citation type="journal article" date="2011" name="J. Bacteriol.">
        <title>Genome sequence of Methyloversatilis universalis FAM5T, a methylotrophic representative of the order Rhodocyclales.</title>
        <authorList>
            <person name="Kittichotirat W."/>
            <person name="Good N.M."/>
            <person name="Hall R."/>
            <person name="Bringel F."/>
            <person name="Lajus A."/>
            <person name="Medigue C."/>
            <person name="Smalley N.E."/>
            <person name="Beck D."/>
            <person name="Bumgarner R."/>
            <person name="Vuilleumier S."/>
            <person name="Kalyuzhnaya M.G."/>
        </authorList>
    </citation>
    <scope>NUCLEOTIDE SEQUENCE [LARGE SCALE GENOMIC DNA]</scope>
    <source>
        <strain evidence="3">ATCC BAA-1314 / JCM 13912 / FAM5</strain>
    </source>
</reference>
<dbReference type="eggNOG" id="COG1807">
    <property type="taxonomic scope" value="Bacteria"/>
</dbReference>
<name>F5RC65_METUF</name>
<feature type="transmembrane region" description="Helical" evidence="1">
    <location>
        <begin position="127"/>
        <end position="146"/>
    </location>
</feature>
<keyword evidence="1" id="KW-0472">Membrane</keyword>
<accession>F5RC65</accession>
<keyword evidence="1" id="KW-0812">Transmembrane</keyword>
<keyword evidence="1" id="KW-1133">Transmembrane helix</keyword>
<evidence type="ECO:0000313" key="2">
    <source>
        <dbReference type="EMBL" id="EGK71838.1"/>
    </source>
</evidence>
<sequence>MPLPSQSFAHRRPLIGDPPQTGFVIALCALFLLTGLFGRDPWKGDDALHIAVALGFAREPGWLIPTLAGQIWLDTPPLFHWVASLTGRAAALIGASFADGVRLTSALFTALWLLGSAGAARELYGAPAARIAPLIAIASIGAVTYLHDAQAATTLLAALGLGMWALALIARRPLHGGIVLTLALALSGLGTGLWLTAILLLTAALMPLLPVWRTVAATPQRMLALPLAMLAGTALAASWYVALRLERPELAAQVWDEDVASLLPDSALLVGGMSSWVKVMAWYAWPALPVAGWALWQRRSQWRSPVLTLPLVLMLLLFVQLAGDGIARNQRALPLLAPLVVLGSAGLPKLRRGAANALDWFGVMTFSLLGIIIWLGWVAMYTGWPARLAKTFSRLEPGFSMPFYFMAVSLAVIMSLAWVWLLWRSPRTPTRGAVSWGCGMVLIWFLVSSLWLPWIDYGRSYRDVARQLAEHLPEERTCVAYAGLQESQRAAFYYFAGLKPLAYASGTGRRCSVLIAHYGRGGRKPALDAGWTLKWEGRRPGDRHEHFLMYVKNTT</sequence>
<feature type="transmembrane region" description="Helical" evidence="1">
    <location>
        <begin position="50"/>
        <end position="73"/>
    </location>
</feature>
<comment type="caution">
    <text evidence="2">The sequence shown here is derived from an EMBL/GenBank/DDBJ whole genome shotgun (WGS) entry which is preliminary data.</text>
</comment>
<dbReference type="AlphaFoldDB" id="F5RC65"/>
<evidence type="ECO:0008006" key="4">
    <source>
        <dbReference type="Google" id="ProtNLM"/>
    </source>
</evidence>
<feature type="transmembrane region" description="Helical" evidence="1">
    <location>
        <begin position="93"/>
        <end position="115"/>
    </location>
</feature>
<feature type="transmembrane region" description="Helical" evidence="1">
    <location>
        <begin position="279"/>
        <end position="296"/>
    </location>
</feature>
<feature type="transmembrane region" description="Helical" evidence="1">
    <location>
        <begin position="152"/>
        <end position="170"/>
    </location>
</feature>
<gene>
    <name evidence="2" type="ORF">METUNv1_01863</name>
</gene>
<feature type="transmembrane region" description="Helical" evidence="1">
    <location>
        <begin position="302"/>
        <end position="319"/>
    </location>
</feature>
<feature type="transmembrane region" description="Helical" evidence="1">
    <location>
        <begin position="177"/>
        <end position="203"/>
    </location>
</feature>
<evidence type="ECO:0000313" key="3">
    <source>
        <dbReference type="Proteomes" id="UP000005019"/>
    </source>
</evidence>
<feature type="transmembrane region" description="Helical" evidence="1">
    <location>
        <begin position="433"/>
        <end position="452"/>
    </location>
</feature>